<evidence type="ECO:0000313" key="10">
    <source>
        <dbReference type="EMBL" id="VDL76684.1"/>
    </source>
</evidence>
<feature type="region of interest" description="Disordered" evidence="8">
    <location>
        <begin position="548"/>
        <end position="568"/>
    </location>
</feature>
<feature type="compositionally biased region" description="Acidic residues" evidence="8">
    <location>
        <begin position="854"/>
        <end position="864"/>
    </location>
</feature>
<dbReference type="GO" id="GO:0140801">
    <property type="term" value="F:histone H2AXY142 kinase activity"/>
    <property type="evidence" value="ECO:0007669"/>
    <property type="project" value="InterPro"/>
</dbReference>
<feature type="compositionally biased region" description="Basic and acidic residues" evidence="8">
    <location>
        <begin position="262"/>
        <end position="305"/>
    </location>
</feature>
<evidence type="ECO:0000256" key="6">
    <source>
        <dbReference type="PROSITE-ProRule" id="PRU00146"/>
    </source>
</evidence>
<evidence type="ECO:0000256" key="3">
    <source>
        <dbReference type="ARBA" id="ARBA00022771"/>
    </source>
</evidence>
<dbReference type="InterPro" id="IPR013083">
    <property type="entry name" value="Znf_RING/FYVE/PHD"/>
</dbReference>
<dbReference type="GO" id="GO:0090535">
    <property type="term" value="C:WICH complex"/>
    <property type="evidence" value="ECO:0007669"/>
    <property type="project" value="InterPro"/>
</dbReference>
<feature type="region of interest" description="Disordered" evidence="8">
    <location>
        <begin position="219"/>
        <end position="335"/>
    </location>
</feature>
<organism evidence="12">
    <name type="scientific">Nippostrongylus brasiliensis</name>
    <name type="common">Rat hookworm</name>
    <dbReference type="NCBI Taxonomy" id="27835"/>
    <lineage>
        <taxon>Eukaryota</taxon>
        <taxon>Metazoa</taxon>
        <taxon>Ecdysozoa</taxon>
        <taxon>Nematoda</taxon>
        <taxon>Chromadorea</taxon>
        <taxon>Rhabditida</taxon>
        <taxon>Rhabditina</taxon>
        <taxon>Rhabditomorpha</taxon>
        <taxon>Strongyloidea</taxon>
        <taxon>Heligmosomidae</taxon>
        <taxon>Nippostrongylus</taxon>
    </lineage>
</organism>
<dbReference type="STRING" id="27835.A0A0N4Y9S8"/>
<dbReference type="InterPro" id="IPR028941">
    <property type="entry name" value="WHIM2_dom"/>
</dbReference>
<dbReference type="GO" id="GO:0042393">
    <property type="term" value="F:histone binding"/>
    <property type="evidence" value="ECO:0007669"/>
    <property type="project" value="TreeGrafter"/>
</dbReference>
<feature type="compositionally biased region" description="Basic and acidic residues" evidence="8">
    <location>
        <begin position="771"/>
        <end position="785"/>
    </location>
</feature>
<dbReference type="PANTHER" id="PTHR46802:SF1">
    <property type="entry name" value="TYROSINE-PROTEIN KINASE BAZ1B"/>
    <property type="match status" value="1"/>
</dbReference>
<feature type="region of interest" description="Disordered" evidence="8">
    <location>
        <begin position="767"/>
        <end position="789"/>
    </location>
</feature>
<feature type="region of interest" description="Disordered" evidence="8">
    <location>
        <begin position="843"/>
        <end position="864"/>
    </location>
</feature>
<dbReference type="InterPro" id="IPR019787">
    <property type="entry name" value="Znf_PHD-finger"/>
</dbReference>
<feature type="compositionally biased region" description="Acidic residues" evidence="8">
    <location>
        <begin position="1063"/>
        <end position="1075"/>
    </location>
</feature>
<gene>
    <name evidence="10" type="ORF">NBR_LOCUS13095</name>
</gene>
<evidence type="ECO:0000313" key="11">
    <source>
        <dbReference type="Proteomes" id="UP000271162"/>
    </source>
</evidence>
<dbReference type="InterPro" id="IPR013136">
    <property type="entry name" value="WSTF_Acf1_Cbp146"/>
</dbReference>
<evidence type="ECO:0000256" key="4">
    <source>
        <dbReference type="ARBA" id="ARBA00022833"/>
    </source>
</evidence>
<keyword evidence="4" id="KW-0862">Zinc</keyword>
<dbReference type="PANTHER" id="PTHR46802">
    <property type="entry name" value="TYROSINE-PROTEIN KINASE BAZ1B"/>
    <property type="match status" value="1"/>
</dbReference>
<evidence type="ECO:0000256" key="7">
    <source>
        <dbReference type="SAM" id="Coils"/>
    </source>
</evidence>
<comment type="subcellular location">
    <subcellularLocation>
        <location evidence="1">Nucleus</location>
    </subcellularLocation>
</comment>
<dbReference type="Gene3D" id="3.30.40.10">
    <property type="entry name" value="Zinc/RING finger domain, C3HC4 (zinc finger)"/>
    <property type="match status" value="1"/>
</dbReference>
<dbReference type="OMA" id="KVCRRKV"/>
<dbReference type="Pfam" id="PF15613">
    <property type="entry name" value="WSD"/>
    <property type="match status" value="1"/>
</dbReference>
<protein>
    <submittedName>
        <fullName evidence="12">PHD-type domain-containing protein</fullName>
    </submittedName>
</protein>
<evidence type="ECO:0000256" key="5">
    <source>
        <dbReference type="ARBA" id="ARBA00023242"/>
    </source>
</evidence>
<feature type="coiled-coil region" evidence="7">
    <location>
        <begin position="625"/>
        <end position="703"/>
    </location>
</feature>
<reference evidence="10 11" key="2">
    <citation type="submission" date="2018-11" db="EMBL/GenBank/DDBJ databases">
        <authorList>
            <consortium name="Pathogen Informatics"/>
        </authorList>
    </citation>
    <scope>NUCLEOTIDE SEQUENCE [LARGE SCALE GENOMIC DNA]</scope>
</reference>
<dbReference type="InterPro" id="IPR001965">
    <property type="entry name" value="Znf_PHD"/>
</dbReference>
<accession>A0A0N4Y9S8</accession>
<dbReference type="Pfam" id="PF10537">
    <property type="entry name" value="WAC_Acf1_DNA_bd"/>
    <property type="match status" value="1"/>
</dbReference>
<dbReference type="Pfam" id="PF00628">
    <property type="entry name" value="PHD"/>
    <property type="match status" value="1"/>
</dbReference>
<dbReference type="GO" id="GO:0008270">
    <property type="term" value="F:zinc ion binding"/>
    <property type="evidence" value="ECO:0007669"/>
    <property type="project" value="UniProtKB-KW"/>
</dbReference>
<evidence type="ECO:0000313" key="12">
    <source>
        <dbReference type="WBParaSite" id="NBR_0001309401-mRNA-1"/>
    </source>
</evidence>
<dbReference type="GO" id="GO:0006974">
    <property type="term" value="P:DNA damage response"/>
    <property type="evidence" value="ECO:0007669"/>
    <property type="project" value="TreeGrafter"/>
</dbReference>
<sequence length="1210" mass="138435">MPLAELTNLIVTPAKKLFSDISNMVNSPDVVAKKIESEEIESGKQKFSARHIPEDFCHTYEQAMQQENDRLIELREKIEKPVIQELCNRIHHSTYTLDDLVESIESYLEDFYIKGENVEFTPGKDRTVIAKILGVEKKGGAVFYTLFYDDKEIGRICGRDLKRRYEITEDDIRSLILLVGSQQPGKPWQVEEVYKKEYGVKDKLAPIFCGGSAQRKSNKIVNTTGRTPVQNDGDSDSDAPLSHFVNPSRSDVALPPNASAKALEKERKKQEKKELKEKEKRERKEMAKKEKEKKKAEKKEAKENDSWTLNKFISSPSANGEKKANGSTNTPFLTPQKRSEKRFNAAVSKLQEAWRKRDEQEFINAAAWGAKILSGAQIDKIPHECHQFAVRKAYLKVKDAEALKKLRTKEERRAFREKRQEERQRHQKIMLAKIKAYFSQEIIEEDLVACENALPCPGRLVSVPDGQSLLFTDCIVFTQFFSTLKNFIEADHKISSRQLFDAVHEGRPGFMRCTWRLFGSLLKTLLLDPEYKVRSLIIVPQKVNAAVDNDEENGGDAGDTESGRGSPCELNDMSQIDIDVCKTFLDNFTADKELWELCPEDQLGILGLLLNRILDLKTFKEYIGQEGLTRTAQSLREKVKKLQEQSNSWLEELAALPEFEEVSDPSLLSRTATRERAEIQKQRDALERKIEENKVKLEELFGKLALEKMAKAQSKRVEPIGQDRHFRRYYWFHGNSADDGIWIQDMGITSYEKFIRECIKSGKPFEAGDEESVKIESDDAEKQPADDWPVLEPESCTETWYRLADEESLEGLLTSLVKSGVREGKLLAFLKKNKDVILQSITRGSARQSKSPDPVDEAEDEDLCSESMTPLKKSVIQLASDLRDSYLTSIGGDFDAELLCCSTLEEVKEKLRDLADSITPSAIVRKLEMKVAFQTGQYSHLIIERWRQRLAECQNASAVHLLRSYLDSRIDWKQSVVEKRCNSCGSRRSPEAKIACANCATVLHYYCARPRLEEKPTSWLCTICQRAEQKKKQEEEMAQHPPCTKTGRKVVNYVDKTGSSSESGEEDSDEGENDCDFFGVKHPRRSFRKRAMKDFFEDDVEDKRSRAKRSKVNPASEECIELLGRVKAYHRLYRTLQNIPAIRSSRRATPSSIDALEGAIHEYSTLSSFAADLDTFFKHARSYLEEHNERKLEELENLLIELDLRSFMKP</sequence>
<feature type="region of interest" description="Disordered" evidence="8">
    <location>
        <begin position="1056"/>
        <end position="1075"/>
    </location>
</feature>
<proteinExistence type="predicted"/>
<keyword evidence="2" id="KW-0479">Metal-binding</keyword>
<dbReference type="AlphaFoldDB" id="A0A0N4Y9S8"/>
<evidence type="ECO:0000256" key="8">
    <source>
        <dbReference type="SAM" id="MobiDB-lite"/>
    </source>
</evidence>
<keyword evidence="7" id="KW-0175">Coiled coil</keyword>
<dbReference type="InterPro" id="IPR011011">
    <property type="entry name" value="Znf_FYVE_PHD"/>
</dbReference>
<evidence type="ECO:0000259" key="9">
    <source>
        <dbReference type="PROSITE" id="PS50016"/>
    </source>
</evidence>
<reference evidence="12" key="1">
    <citation type="submission" date="2017-02" db="UniProtKB">
        <authorList>
            <consortium name="WormBaseParasite"/>
        </authorList>
    </citation>
    <scope>IDENTIFICATION</scope>
</reference>
<feature type="compositionally biased region" description="Polar residues" evidence="8">
    <location>
        <begin position="219"/>
        <end position="232"/>
    </location>
</feature>
<feature type="domain" description="PHD-type" evidence="9">
    <location>
        <begin position="978"/>
        <end position="1027"/>
    </location>
</feature>
<dbReference type="EMBL" id="UYSL01020942">
    <property type="protein sequence ID" value="VDL76684.1"/>
    <property type="molecule type" value="Genomic_DNA"/>
</dbReference>
<dbReference type="InterPro" id="IPR047174">
    <property type="entry name" value="BAZ1B"/>
</dbReference>
<keyword evidence="3 6" id="KW-0863">Zinc-finger</keyword>
<keyword evidence="11" id="KW-1185">Reference proteome</keyword>
<dbReference type="SUPFAM" id="SSF57903">
    <property type="entry name" value="FYVE/PHD zinc finger"/>
    <property type="match status" value="1"/>
</dbReference>
<dbReference type="PROSITE" id="PS50016">
    <property type="entry name" value="ZF_PHD_2"/>
    <property type="match status" value="1"/>
</dbReference>
<evidence type="ECO:0000256" key="2">
    <source>
        <dbReference type="ARBA" id="ARBA00022723"/>
    </source>
</evidence>
<dbReference type="SMART" id="SM00249">
    <property type="entry name" value="PHD"/>
    <property type="match status" value="1"/>
</dbReference>
<feature type="compositionally biased region" description="Polar residues" evidence="8">
    <location>
        <begin position="306"/>
        <end position="318"/>
    </location>
</feature>
<evidence type="ECO:0000256" key="1">
    <source>
        <dbReference type="ARBA" id="ARBA00004123"/>
    </source>
</evidence>
<name>A0A0N4Y9S8_NIPBR</name>
<keyword evidence="5" id="KW-0539">Nucleus</keyword>
<dbReference type="Proteomes" id="UP000271162">
    <property type="component" value="Unassembled WGS sequence"/>
</dbReference>
<dbReference type="WBParaSite" id="NBR_0001309401-mRNA-1">
    <property type="protein sequence ID" value="NBR_0001309401-mRNA-1"/>
    <property type="gene ID" value="NBR_0001309401"/>
</dbReference>